<reference evidence="2 5" key="2">
    <citation type="submission" date="2020-05" db="EMBL/GenBank/DDBJ databases">
        <title>Complete genome sequence of Alicycliphilus denitrificans DP3.</title>
        <authorList>
            <person name="Chen X."/>
        </authorList>
    </citation>
    <scope>NUCLEOTIDE SEQUENCE [LARGE SCALE GENOMIC DNA]</scope>
    <source>
        <strain evidence="2 5">DP3</strain>
    </source>
</reference>
<accession>A0A3R7EZT4</accession>
<dbReference type="Pfam" id="PF04325">
    <property type="entry name" value="DUF465"/>
    <property type="match status" value="1"/>
</dbReference>
<feature type="coiled-coil region" evidence="1">
    <location>
        <begin position="19"/>
        <end position="61"/>
    </location>
</feature>
<dbReference type="AlphaFoldDB" id="A0A3R7EZT4"/>
<dbReference type="EMBL" id="NKDB02000002">
    <property type="protein sequence ID" value="RKJ97158.1"/>
    <property type="molecule type" value="Genomic_DNA"/>
</dbReference>
<proteinExistence type="predicted"/>
<dbReference type="EMBL" id="CP051298">
    <property type="protein sequence ID" value="QKD46286.1"/>
    <property type="molecule type" value="Genomic_DNA"/>
</dbReference>
<evidence type="ECO:0000313" key="2">
    <source>
        <dbReference type="EMBL" id="QKD46286.1"/>
    </source>
</evidence>
<dbReference type="OMA" id="MFHEYRD"/>
<organism evidence="3 4">
    <name type="scientific">Alicycliphilus denitrificans</name>
    <dbReference type="NCBI Taxonomy" id="179636"/>
    <lineage>
        <taxon>Bacteria</taxon>
        <taxon>Pseudomonadati</taxon>
        <taxon>Pseudomonadota</taxon>
        <taxon>Betaproteobacteria</taxon>
        <taxon>Burkholderiales</taxon>
        <taxon>Comamonadaceae</taxon>
        <taxon>Alicycliphilus</taxon>
    </lineage>
</organism>
<dbReference type="InterPro" id="IPR007420">
    <property type="entry name" value="DUF465"/>
</dbReference>
<dbReference type="InterPro" id="IPR038444">
    <property type="entry name" value="DUF465_sf"/>
</dbReference>
<evidence type="ECO:0000313" key="5">
    <source>
        <dbReference type="Proteomes" id="UP000500755"/>
    </source>
</evidence>
<name>A0A3R7EZT4_9BURK</name>
<dbReference type="RefSeq" id="WP_013519505.1">
    <property type="nucleotide sequence ID" value="NZ_CP051298.1"/>
</dbReference>
<dbReference type="Proteomes" id="UP000500755">
    <property type="component" value="Chromosome"/>
</dbReference>
<evidence type="ECO:0000256" key="1">
    <source>
        <dbReference type="SAM" id="Coils"/>
    </source>
</evidence>
<protein>
    <submittedName>
        <fullName evidence="3">DUF465 domain-containing protein</fullName>
    </submittedName>
    <submittedName>
        <fullName evidence="2">YdcH family protein</fullName>
    </submittedName>
</protein>
<reference evidence="3 4" key="1">
    <citation type="submission" date="2018-09" db="EMBL/GenBank/DDBJ databases">
        <title>Genome comparison of Alicycliphilus sp. BQ1, a polyurethanolytic bacterium, with its closest phylogenetic relatives Alicycliphilus denitrificans BC and K601, unable to attack polyurethane.</title>
        <authorList>
            <person name="Loza-Tavera H."/>
            <person name="Lozano L."/>
            <person name="Cevallos M."/>
            <person name="Maya-Lucas O."/>
            <person name="Garcia-Mena J."/>
            <person name="Hernandez J."/>
        </authorList>
    </citation>
    <scope>NUCLEOTIDE SEQUENCE [LARGE SCALE GENOMIC DNA]</scope>
    <source>
        <strain evidence="3 4">BQ1</strain>
    </source>
</reference>
<keyword evidence="1" id="KW-0175">Coiled coil</keyword>
<gene>
    <name evidence="3" type="ORF">CE154_014300</name>
    <name evidence="2" type="ORF">HF896_09380</name>
</gene>
<sequence>MFPEYRDLITKIKGQDLHFTRLFDKHNELDQRIKNMEARIVAATMQEIETLKKEKLLLKDQIYAHLRRLEGAQA</sequence>
<evidence type="ECO:0000313" key="4">
    <source>
        <dbReference type="Proteomes" id="UP000216225"/>
    </source>
</evidence>
<dbReference type="Gene3D" id="6.10.280.50">
    <property type="match status" value="1"/>
</dbReference>
<evidence type="ECO:0000313" key="3">
    <source>
        <dbReference type="EMBL" id="RKJ97158.1"/>
    </source>
</evidence>
<dbReference type="Proteomes" id="UP000216225">
    <property type="component" value="Unassembled WGS sequence"/>
</dbReference>